<evidence type="ECO:0000313" key="2">
    <source>
        <dbReference type="EMBL" id="GCD18685.1"/>
    </source>
</evidence>
<evidence type="ECO:0000313" key="3">
    <source>
        <dbReference type="Proteomes" id="UP000288246"/>
    </source>
</evidence>
<feature type="transmembrane region" description="Helical" evidence="1">
    <location>
        <begin position="153"/>
        <end position="173"/>
    </location>
</feature>
<keyword evidence="1" id="KW-1133">Transmembrane helix</keyword>
<feature type="transmembrane region" description="Helical" evidence="1">
    <location>
        <begin position="56"/>
        <end position="75"/>
    </location>
</feature>
<sequence length="202" mass="20348">MSAAGAASAAGAVGVAVVAGALLVLALLDGAFSGFRSAHGRDGRVHLPRARLRSQLHGAAATAVVLGPVVLGASLDVVARPSALDAYVRAGIAMLTVYVPYAVVVLLAVGAYALLDWRHRFLATAVVLGPGTFLRPAVAIAGGVLAVRAAADGRVAVLAAASVVAVLVVEPLLDRRWRRRAPELALVGPATDGAHDVGAPLR</sequence>
<evidence type="ECO:0000256" key="1">
    <source>
        <dbReference type="SAM" id="Phobius"/>
    </source>
</evidence>
<dbReference type="RefSeq" id="WP_124341242.1">
    <property type="nucleotide sequence ID" value="NZ_BHYL01000022.1"/>
</dbReference>
<dbReference type="AlphaFoldDB" id="A0A401UVH2"/>
<protein>
    <submittedName>
        <fullName evidence="2">Uncharacterized protein</fullName>
    </submittedName>
</protein>
<reference evidence="2 3" key="1">
    <citation type="submission" date="2018-11" db="EMBL/GenBank/DDBJ databases">
        <title>Draft genome sequence of Cellulomonas takizawaensis strain TKZ-21.</title>
        <authorList>
            <person name="Yamamura H."/>
            <person name="Hayashi T."/>
            <person name="Hamada M."/>
            <person name="Serisawa Y."/>
            <person name="Matsuyama K."/>
            <person name="Nakagawa Y."/>
            <person name="Otoguro M."/>
            <person name="Yanagida F."/>
            <person name="Hayakawa M."/>
        </authorList>
    </citation>
    <scope>NUCLEOTIDE SEQUENCE [LARGE SCALE GENOMIC DNA]</scope>
    <source>
        <strain evidence="2 3">TKZ-21</strain>
    </source>
</reference>
<keyword evidence="1" id="KW-0472">Membrane</keyword>
<dbReference type="OrthoDB" id="5197155at2"/>
<keyword evidence="3" id="KW-1185">Reference proteome</keyword>
<comment type="caution">
    <text evidence="2">The sequence shown here is derived from an EMBL/GenBank/DDBJ whole genome shotgun (WGS) entry which is preliminary data.</text>
</comment>
<accession>A0A401UVH2</accession>
<dbReference type="EMBL" id="BHYL01000022">
    <property type="protein sequence ID" value="GCD18685.1"/>
    <property type="molecule type" value="Genomic_DNA"/>
</dbReference>
<name>A0A401UVH2_9CELL</name>
<organism evidence="2 3">
    <name type="scientific">Cellulomonas algicola</name>
    <dbReference type="NCBI Taxonomy" id="2071633"/>
    <lineage>
        <taxon>Bacteria</taxon>
        <taxon>Bacillati</taxon>
        <taxon>Actinomycetota</taxon>
        <taxon>Actinomycetes</taxon>
        <taxon>Micrococcales</taxon>
        <taxon>Cellulomonadaceae</taxon>
        <taxon>Cellulomonas</taxon>
    </lineage>
</organism>
<keyword evidence="1" id="KW-0812">Transmembrane</keyword>
<feature type="transmembrane region" description="Helical" evidence="1">
    <location>
        <begin position="87"/>
        <end position="114"/>
    </location>
</feature>
<feature type="transmembrane region" description="Helical" evidence="1">
    <location>
        <begin position="121"/>
        <end position="147"/>
    </location>
</feature>
<feature type="transmembrane region" description="Helical" evidence="1">
    <location>
        <begin position="12"/>
        <end position="35"/>
    </location>
</feature>
<dbReference type="Proteomes" id="UP000288246">
    <property type="component" value="Unassembled WGS sequence"/>
</dbReference>
<gene>
    <name evidence="2" type="ORF">CTKZ_02470</name>
</gene>
<proteinExistence type="predicted"/>